<dbReference type="EMBL" id="KN741825">
    <property type="protein sequence ID" value="KIH53196.1"/>
    <property type="molecule type" value="Genomic_DNA"/>
</dbReference>
<evidence type="ECO:0000256" key="1">
    <source>
        <dbReference type="ARBA" id="ARBA00022741"/>
    </source>
</evidence>
<dbReference type="GO" id="GO:0005524">
    <property type="term" value="F:ATP binding"/>
    <property type="evidence" value="ECO:0007669"/>
    <property type="project" value="UniProtKB-KW"/>
</dbReference>
<protein>
    <recommendedName>
        <fullName evidence="5">Myosin motor domain-containing protein</fullName>
    </recommendedName>
</protein>
<dbReference type="InterPro" id="IPR027417">
    <property type="entry name" value="P-loop_NTPase"/>
</dbReference>
<evidence type="ECO:0008006" key="5">
    <source>
        <dbReference type="Google" id="ProtNLM"/>
    </source>
</evidence>
<sequence length="70" mass="7816">MAPGARIDPANAQTIRDQFYSTQCTKVRIVLGPGAVRMTYSGLFCVVINPYKRLPIYTDSVAGMYMGKRR</sequence>
<dbReference type="SUPFAM" id="SSF52540">
    <property type="entry name" value="P-loop containing nucleoside triphosphate hydrolases"/>
    <property type="match status" value="1"/>
</dbReference>
<reference evidence="3 4" key="1">
    <citation type="submission" date="2013-12" db="EMBL/GenBank/DDBJ databases">
        <title>Draft genome of the parsitic nematode Ancylostoma duodenale.</title>
        <authorList>
            <person name="Mitreva M."/>
        </authorList>
    </citation>
    <scope>NUCLEOTIDE SEQUENCE [LARGE SCALE GENOMIC DNA]</scope>
    <source>
        <strain evidence="3 4">Zhejiang</strain>
    </source>
</reference>
<keyword evidence="2" id="KW-0067">ATP-binding</keyword>
<evidence type="ECO:0000256" key="2">
    <source>
        <dbReference type="ARBA" id="ARBA00022840"/>
    </source>
</evidence>
<dbReference type="Proteomes" id="UP000054047">
    <property type="component" value="Unassembled WGS sequence"/>
</dbReference>
<organism evidence="3 4">
    <name type="scientific">Ancylostoma duodenale</name>
    <dbReference type="NCBI Taxonomy" id="51022"/>
    <lineage>
        <taxon>Eukaryota</taxon>
        <taxon>Metazoa</taxon>
        <taxon>Ecdysozoa</taxon>
        <taxon>Nematoda</taxon>
        <taxon>Chromadorea</taxon>
        <taxon>Rhabditida</taxon>
        <taxon>Rhabditina</taxon>
        <taxon>Rhabditomorpha</taxon>
        <taxon>Strongyloidea</taxon>
        <taxon>Ancylostomatidae</taxon>
        <taxon>Ancylostomatinae</taxon>
        <taxon>Ancylostoma</taxon>
    </lineage>
</organism>
<keyword evidence="1" id="KW-0547">Nucleotide-binding</keyword>
<evidence type="ECO:0000313" key="4">
    <source>
        <dbReference type="Proteomes" id="UP000054047"/>
    </source>
</evidence>
<dbReference type="AlphaFoldDB" id="A0A0C2G831"/>
<gene>
    <name evidence="3" type="ORF">ANCDUO_16684</name>
</gene>
<keyword evidence="4" id="KW-1185">Reference proteome</keyword>
<dbReference type="OrthoDB" id="10055605at2759"/>
<name>A0A0C2G831_9BILA</name>
<dbReference type="InterPro" id="IPR036961">
    <property type="entry name" value="Kinesin_motor_dom_sf"/>
</dbReference>
<proteinExistence type="predicted"/>
<evidence type="ECO:0000313" key="3">
    <source>
        <dbReference type="EMBL" id="KIH53196.1"/>
    </source>
</evidence>
<accession>A0A0C2G831</accession>
<dbReference type="Gene3D" id="3.40.850.10">
    <property type="entry name" value="Kinesin motor domain"/>
    <property type="match status" value="1"/>
</dbReference>